<keyword evidence="2" id="KW-1133">Transmembrane helix</keyword>
<feature type="compositionally biased region" description="Basic and acidic residues" evidence="1">
    <location>
        <begin position="427"/>
        <end position="437"/>
    </location>
</feature>
<feature type="region of interest" description="Disordered" evidence="1">
    <location>
        <begin position="290"/>
        <end position="343"/>
    </location>
</feature>
<evidence type="ECO:0008006" key="6">
    <source>
        <dbReference type="Google" id="ProtNLM"/>
    </source>
</evidence>
<sequence>MPGVALGFPLLLISLSFFNIVSAFTFSYTPPTQCDPFTLSWSGGTPPFDITLIPEIDSPRKFTTSSFPENGSFTLQLPLPASKKFVVVMSDSTGFAAGGVSELLTVGSSITQASCSTDVPTLSFLFDLPTDIVQCQPYNVTWDTAAVLPVTITGVIPMGKPAQLISGNISDFFVWEDVNVPQGTSILFFVTDSEGRFGGTSHIYQVGSSSDNSCINSSSPQSTTGGPTATSSTTQSGSSATAAPNATVTVTPSTGISAAAIGGAVVGGLVACLILGTLVTFFFRTYLPSKRSHSSYPPDPPSTGRYPLPPNDSFHRHSANPLSDFSHGQYGSQGGAPPNWTTFSSSTHLANDYGTEPLTAASSVHAGYPQNTAALSQSALLSPAAPSGFNGKSTQSVKSSDYPPTRPARFILHTDAEDEEIELPPQYKERPHDPSLH</sequence>
<keyword evidence="5" id="KW-1185">Reference proteome</keyword>
<reference evidence="4 5" key="1">
    <citation type="submission" date="2014-06" db="EMBL/GenBank/DDBJ databases">
        <title>Evolutionary Origins and Diversification of the Mycorrhizal Mutualists.</title>
        <authorList>
            <consortium name="DOE Joint Genome Institute"/>
            <consortium name="Mycorrhizal Genomics Consortium"/>
            <person name="Kohler A."/>
            <person name="Kuo A."/>
            <person name="Nagy L.G."/>
            <person name="Floudas D."/>
            <person name="Copeland A."/>
            <person name="Barry K.W."/>
            <person name="Cichocki N."/>
            <person name="Veneault-Fourrey C."/>
            <person name="LaButti K."/>
            <person name="Lindquist E.A."/>
            <person name="Lipzen A."/>
            <person name="Lundell T."/>
            <person name="Morin E."/>
            <person name="Murat C."/>
            <person name="Riley R."/>
            <person name="Ohm R."/>
            <person name="Sun H."/>
            <person name="Tunlid A."/>
            <person name="Henrissat B."/>
            <person name="Grigoriev I.V."/>
            <person name="Hibbett D.S."/>
            <person name="Martin F."/>
        </authorList>
    </citation>
    <scope>NUCLEOTIDE SEQUENCE [LARGE SCALE GENOMIC DNA]</scope>
    <source>
        <strain evidence="4 5">SS14</strain>
    </source>
</reference>
<dbReference type="AlphaFoldDB" id="A0A0C9VEQ1"/>
<evidence type="ECO:0000256" key="1">
    <source>
        <dbReference type="SAM" id="MobiDB-lite"/>
    </source>
</evidence>
<feature type="region of interest" description="Disordered" evidence="1">
    <location>
        <begin position="210"/>
        <end position="245"/>
    </location>
</feature>
<evidence type="ECO:0000313" key="4">
    <source>
        <dbReference type="EMBL" id="KIJ45469.1"/>
    </source>
</evidence>
<dbReference type="EMBL" id="KN837111">
    <property type="protein sequence ID" value="KIJ45469.1"/>
    <property type="molecule type" value="Genomic_DNA"/>
</dbReference>
<organism evidence="4 5">
    <name type="scientific">Sphaerobolus stellatus (strain SS14)</name>
    <dbReference type="NCBI Taxonomy" id="990650"/>
    <lineage>
        <taxon>Eukaryota</taxon>
        <taxon>Fungi</taxon>
        <taxon>Dikarya</taxon>
        <taxon>Basidiomycota</taxon>
        <taxon>Agaricomycotina</taxon>
        <taxon>Agaricomycetes</taxon>
        <taxon>Phallomycetidae</taxon>
        <taxon>Geastrales</taxon>
        <taxon>Sphaerobolaceae</taxon>
        <taxon>Sphaerobolus</taxon>
    </lineage>
</organism>
<feature type="transmembrane region" description="Helical" evidence="2">
    <location>
        <begin position="258"/>
        <end position="283"/>
    </location>
</feature>
<evidence type="ECO:0000313" key="5">
    <source>
        <dbReference type="Proteomes" id="UP000054279"/>
    </source>
</evidence>
<feature type="compositionally biased region" description="Polar residues" evidence="1">
    <location>
        <begin position="390"/>
        <end position="399"/>
    </location>
</feature>
<feature type="signal peptide" evidence="3">
    <location>
        <begin position="1"/>
        <end position="23"/>
    </location>
</feature>
<name>A0A0C9VEQ1_SPHS4</name>
<keyword evidence="2" id="KW-0812">Transmembrane</keyword>
<evidence type="ECO:0000256" key="2">
    <source>
        <dbReference type="SAM" id="Phobius"/>
    </source>
</evidence>
<keyword evidence="3" id="KW-0732">Signal</keyword>
<accession>A0A0C9VEQ1</accession>
<gene>
    <name evidence="4" type="ORF">M422DRAFT_250789</name>
</gene>
<dbReference type="OrthoDB" id="2591431at2759"/>
<feature type="chain" id="PRO_5002214998" description="Mid2 domain-containing protein" evidence="3">
    <location>
        <begin position="24"/>
        <end position="437"/>
    </location>
</feature>
<dbReference type="PANTHER" id="PTHR37487:SF3">
    <property type="entry name" value="CLEAVAGE_POLYADENYLATION SPECIFICITY FACTOR A SUBUNIT N-TERMINAL DOMAIN-CONTAINING PROTEIN"/>
    <property type="match status" value="1"/>
</dbReference>
<protein>
    <recommendedName>
        <fullName evidence="6">Mid2 domain-containing protein</fullName>
    </recommendedName>
</protein>
<proteinExistence type="predicted"/>
<dbReference type="PANTHER" id="PTHR37487">
    <property type="entry name" value="CHROMOSOME 1, WHOLE GENOME SHOTGUN SEQUENCE"/>
    <property type="match status" value="1"/>
</dbReference>
<feature type="region of interest" description="Disordered" evidence="1">
    <location>
        <begin position="386"/>
        <end position="437"/>
    </location>
</feature>
<evidence type="ECO:0000256" key="3">
    <source>
        <dbReference type="SAM" id="SignalP"/>
    </source>
</evidence>
<dbReference type="Proteomes" id="UP000054279">
    <property type="component" value="Unassembled WGS sequence"/>
</dbReference>
<keyword evidence="2" id="KW-0472">Membrane</keyword>
<dbReference type="HOGENOM" id="CLU_033085_1_0_1"/>